<feature type="compositionally biased region" description="Polar residues" evidence="1">
    <location>
        <begin position="590"/>
        <end position="602"/>
    </location>
</feature>
<feature type="compositionally biased region" description="Low complexity" evidence="1">
    <location>
        <begin position="561"/>
        <end position="580"/>
    </location>
</feature>
<proteinExistence type="predicted"/>
<feature type="region of interest" description="Disordered" evidence="1">
    <location>
        <begin position="385"/>
        <end position="420"/>
    </location>
</feature>
<feature type="compositionally biased region" description="Polar residues" evidence="1">
    <location>
        <begin position="79"/>
        <end position="103"/>
    </location>
</feature>
<dbReference type="InterPro" id="IPR006597">
    <property type="entry name" value="Sel1-like"/>
</dbReference>
<sequence>MASHVLRVVAETLITSKSEAGVVVSICARRGPDSAVTGPDLFAFPNMAGTTRRSPFDQADDGHQVFSPLTNLVRKASRSQHSGSIPTLNDLASTPGRPTNMRSVSDDPRSRKKSVPPNLVLHGPPPSPGHKRSQPSSPLLHTRFRASVATSIASSYRDSEIRDFQELHYHDMPGSSGSDYTPSPNAHKPFAYIIDDTHAGGSPTSQYSLASHNAPPAVTGPHSPSLAQPFQFDSRTSVAPSDIASVAPPFQYDQRASSLTVSTDAPFQYDDSSLAPQSNNLASSMRASTRSSTAYNPRGTWRSSAAPDPDPFSFRDYEAPRVEPPIVVVHSPMSTIQDHGDEDVDGNFFLGERAGSSSSHEGPSDDLGSTSYDDAYEYVYGVIEADDGSPANDDQATETGGYFAPDPQSNRQSSSEYTEAGSYFTPEPVAALPAAMSKMSVTSTGGRVASITAGGARYNYSRPMRSGGGGSISGTGAIQPEPAQPQQQGGLSPREHPGASNSPTSMHSMYSEASASSSRTGSSGTSPARSPVRKGTGPLIFQSSNPSSPEGRDTEYPYRYSPISASTSDSQSPQSSVQYPSPHPPHARQLSASHSQPPNGSPVQRPPSLYSQYSFYSLPNSTPPESPHPGDGFSRQAKPKPSGSQLNPNTQGQRSGSPNSQQSKSTTPTKAVNTAAQHYLQLGISAHEQNNLRESARCFERSATDGGGCGVGMLMWGLSLRHGWGCRKDERTGFKWLRKAAEAAVADLEGARSGEEAKAVRNELVLAIYEVGQCFFHGWGVGQDKTMAVSYFQVAARLGDCDAQQELAFCYLNGKGCKKDMKEAARWYRAAAAQGASTVGLAWIYKPKYA</sequence>
<feature type="compositionally biased region" description="Polar residues" evidence="1">
    <location>
        <begin position="175"/>
        <end position="184"/>
    </location>
</feature>
<feature type="region of interest" description="Disordered" evidence="1">
    <location>
        <begin position="457"/>
        <end position="671"/>
    </location>
</feature>
<dbReference type="EMBL" id="SSOP01000103">
    <property type="protein sequence ID" value="KAB5591477.1"/>
    <property type="molecule type" value="Genomic_DNA"/>
</dbReference>
<keyword evidence="3" id="KW-1185">Reference proteome</keyword>
<feature type="compositionally biased region" description="Polar residues" evidence="1">
    <location>
        <begin position="499"/>
        <end position="513"/>
    </location>
</feature>
<feature type="region of interest" description="Disordered" evidence="1">
    <location>
        <begin position="195"/>
        <end position="229"/>
    </location>
</feature>
<feature type="region of interest" description="Disordered" evidence="1">
    <location>
        <begin position="74"/>
        <end position="137"/>
    </location>
</feature>
<dbReference type="Proteomes" id="UP000383932">
    <property type="component" value="Unassembled WGS sequence"/>
</dbReference>
<dbReference type="PANTHER" id="PTHR43628">
    <property type="entry name" value="ACTIVATOR OF C KINASE PROTEIN 1-RELATED"/>
    <property type="match status" value="1"/>
</dbReference>
<feature type="compositionally biased region" description="Low complexity" evidence="1">
    <location>
        <begin position="474"/>
        <end position="488"/>
    </location>
</feature>
<comment type="caution">
    <text evidence="2">The sequence shown here is derived from an EMBL/GenBank/DDBJ whole genome shotgun (WGS) entry which is preliminary data.</text>
</comment>
<dbReference type="Pfam" id="PF08238">
    <property type="entry name" value="Sel1"/>
    <property type="match status" value="3"/>
</dbReference>
<dbReference type="InterPro" id="IPR011990">
    <property type="entry name" value="TPR-like_helical_dom_sf"/>
</dbReference>
<feature type="compositionally biased region" description="Polar residues" evidence="1">
    <location>
        <begin position="407"/>
        <end position="417"/>
    </location>
</feature>
<protein>
    <submittedName>
        <fullName evidence="2">Protein DSF2</fullName>
    </submittedName>
</protein>
<feature type="compositionally biased region" description="Polar residues" evidence="1">
    <location>
        <begin position="270"/>
        <end position="281"/>
    </location>
</feature>
<reference evidence="2 3" key="1">
    <citation type="journal article" date="2019" name="Fungal Biol. Biotechnol.">
        <title>Draft genome sequence of fastidious pathogen Ceratobasidium theobromae, which causes vascular-streak dieback in Theobroma cacao.</title>
        <authorList>
            <person name="Ali S.S."/>
            <person name="Asman A."/>
            <person name="Shao J."/>
            <person name="Firmansyah A.P."/>
            <person name="Susilo A.W."/>
            <person name="Rosmana A."/>
            <person name="McMahon P."/>
            <person name="Junaid M."/>
            <person name="Guest D."/>
            <person name="Kheng T.Y."/>
            <person name="Meinhardt L.W."/>
            <person name="Bailey B.A."/>
        </authorList>
    </citation>
    <scope>NUCLEOTIDE SEQUENCE [LARGE SCALE GENOMIC DNA]</scope>
    <source>
        <strain evidence="2 3">CT2</strain>
    </source>
</reference>
<dbReference type="PANTHER" id="PTHR43628:SF1">
    <property type="entry name" value="CHITIN SYNTHASE REGULATORY FACTOR 2-RELATED"/>
    <property type="match status" value="1"/>
</dbReference>
<organism evidence="2 3">
    <name type="scientific">Ceratobasidium theobromae</name>
    <dbReference type="NCBI Taxonomy" id="1582974"/>
    <lineage>
        <taxon>Eukaryota</taxon>
        <taxon>Fungi</taxon>
        <taxon>Dikarya</taxon>
        <taxon>Basidiomycota</taxon>
        <taxon>Agaricomycotina</taxon>
        <taxon>Agaricomycetes</taxon>
        <taxon>Cantharellales</taxon>
        <taxon>Ceratobasidiaceae</taxon>
        <taxon>Ceratobasidium</taxon>
    </lineage>
</organism>
<dbReference type="InterPro" id="IPR052945">
    <property type="entry name" value="Mitotic_Regulator"/>
</dbReference>
<dbReference type="GO" id="GO:0010972">
    <property type="term" value="P:negative regulation of G2/M transition of mitotic cell cycle"/>
    <property type="evidence" value="ECO:0007669"/>
    <property type="project" value="TreeGrafter"/>
</dbReference>
<evidence type="ECO:0000313" key="2">
    <source>
        <dbReference type="EMBL" id="KAB5591477.1"/>
    </source>
</evidence>
<accession>A0A5N5QJL1</accession>
<dbReference type="OrthoDB" id="2148946at2759"/>
<feature type="region of interest" description="Disordered" evidence="1">
    <location>
        <begin position="270"/>
        <end position="316"/>
    </location>
</feature>
<dbReference type="Gene3D" id="1.25.40.10">
    <property type="entry name" value="Tetratricopeptide repeat domain"/>
    <property type="match status" value="1"/>
</dbReference>
<feature type="region of interest" description="Disordered" evidence="1">
    <location>
        <begin position="349"/>
        <end position="371"/>
    </location>
</feature>
<feature type="compositionally biased region" description="Low complexity" evidence="1">
    <location>
        <begin position="514"/>
        <end position="530"/>
    </location>
</feature>
<dbReference type="AlphaFoldDB" id="A0A5N5QJL1"/>
<feature type="compositionally biased region" description="Polar residues" evidence="1">
    <location>
        <begin position="355"/>
        <end position="371"/>
    </location>
</feature>
<feature type="compositionally biased region" description="Polar residues" evidence="1">
    <location>
        <begin position="642"/>
        <end position="671"/>
    </location>
</feature>
<feature type="compositionally biased region" description="Low complexity" evidence="1">
    <location>
        <begin position="282"/>
        <end position="294"/>
    </location>
</feature>
<evidence type="ECO:0000256" key="1">
    <source>
        <dbReference type="SAM" id="MobiDB-lite"/>
    </source>
</evidence>
<dbReference type="SMART" id="SM00671">
    <property type="entry name" value="SEL1"/>
    <property type="match status" value="3"/>
</dbReference>
<feature type="region of interest" description="Disordered" evidence="1">
    <location>
        <begin position="169"/>
        <end position="188"/>
    </location>
</feature>
<dbReference type="GO" id="GO:0032153">
    <property type="term" value="C:cell division site"/>
    <property type="evidence" value="ECO:0007669"/>
    <property type="project" value="TreeGrafter"/>
</dbReference>
<evidence type="ECO:0000313" key="3">
    <source>
        <dbReference type="Proteomes" id="UP000383932"/>
    </source>
</evidence>
<name>A0A5N5QJL1_9AGAM</name>
<dbReference type="SUPFAM" id="SSF81901">
    <property type="entry name" value="HCP-like"/>
    <property type="match status" value="1"/>
</dbReference>
<gene>
    <name evidence="2" type="ORF">CTheo_5081</name>
</gene>
<feature type="compositionally biased region" description="Polar residues" evidence="1">
    <location>
        <begin position="202"/>
        <end position="211"/>
    </location>
</feature>
<feature type="compositionally biased region" description="Polar residues" evidence="1">
    <location>
        <begin position="609"/>
        <end position="620"/>
    </location>
</feature>